<accession>A0ABN6LIW6</accession>
<dbReference type="EMBL" id="AP025295">
    <property type="protein sequence ID" value="BDD01517.1"/>
    <property type="molecule type" value="Genomic_DNA"/>
</dbReference>
<dbReference type="Pfam" id="PF18990">
    <property type="entry name" value="DUF5723"/>
    <property type="match status" value="1"/>
</dbReference>
<proteinExistence type="predicted"/>
<dbReference type="RefSeq" id="WP_338398975.1">
    <property type="nucleotide sequence ID" value="NZ_AP025295.1"/>
</dbReference>
<gene>
    <name evidence="2" type="ORF">PEPS_37970</name>
</gene>
<organism evidence="2 3">
    <name type="scientific">Persicobacter psychrovividus</name>
    <dbReference type="NCBI Taxonomy" id="387638"/>
    <lineage>
        <taxon>Bacteria</taxon>
        <taxon>Pseudomonadati</taxon>
        <taxon>Bacteroidota</taxon>
        <taxon>Cytophagia</taxon>
        <taxon>Cytophagales</taxon>
        <taxon>Persicobacteraceae</taxon>
        <taxon>Persicobacter</taxon>
    </lineage>
</organism>
<geneLocation type="plasmid" evidence="2 3">
    <name>pPP3</name>
</geneLocation>
<keyword evidence="3" id="KW-1185">Reference proteome</keyword>
<sequence>MKKVSLLFFVILFILWSPIRGLAQWHQTGFLLDPTRSAYGLQFNPAWQPAEKVMIGVPALNRISIGYDATVNANDLFIFDGTSVTFELEHLIESGMEDYRGQVNARAGLMNVGFKTGKHFINFGVAARAFGYFSMDGDLLLALAENLELDDGVYEFDDVQFRGLSYVEVALGDAIKINDRWQVGFRAKYLQGIGQIESDNFSGVATVDRSVNRASIQFNQAGVRSAGYDFSEGSQDRFDISDNRGFGADIAVQYNVSDDLQVGTSFVDLGRIHWKSNGLNFTISDNVYETPGTVLEAVTYYKTLEDGIRDVVVSDTTKAKAYWENMPAMNYTYAIYNLTERHQVSALLVNTLFQTDWDIAGTIGYNYYVGKGMTVHANVTSSNEKLAQLGVGFRVQAGPVQLVATVDDLPGIFHYKTAKQQAVGFGLNLLFGKDE</sequence>
<dbReference type="Proteomes" id="UP001354989">
    <property type="component" value="Plasmid pPP3"/>
</dbReference>
<dbReference type="InterPro" id="IPR043781">
    <property type="entry name" value="DUF5723"/>
</dbReference>
<evidence type="ECO:0000313" key="3">
    <source>
        <dbReference type="Proteomes" id="UP001354989"/>
    </source>
</evidence>
<name>A0ABN6LIW6_9BACT</name>
<feature type="domain" description="DUF5723" evidence="1">
    <location>
        <begin position="45"/>
        <end position="407"/>
    </location>
</feature>
<evidence type="ECO:0000313" key="2">
    <source>
        <dbReference type="EMBL" id="BDD01517.1"/>
    </source>
</evidence>
<reference evidence="2 3" key="1">
    <citation type="submission" date="2021-12" db="EMBL/GenBank/DDBJ databases">
        <title>Genome sequencing of bacteria with rrn-lacking chromosome and rrn-plasmid.</title>
        <authorList>
            <person name="Anda M."/>
            <person name="Iwasaki W."/>
        </authorList>
    </citation>
    <scope>NUCLEOTIDE SEQUENCE [LARGE SCALE GENOMIC DNA]</scope>
    <source>
        <strain evidence="2 3">NBRC 101262</strain>
        <plasmid evidence="2 3">pPP3</plasmid>
    </source>
</reference>
<evidence type="ECO:0000259" key="1">
    <source>
        <dbReference type="Pfam" id="PF18990"/>
    </source>
</evidence>
<protein>
    <recommendedName>
        <fullName evidence="1">DUF5723 domain-containing protein</fullName>
    </recommendedName>
</protein>
<keyword evidence="2" id="KW-0614">Plasmid</keyword>